<keyword evidence="6" id="KW-0443">Lipid metabolism</keyword>
<reference evidence="8 9" key="1">
    <citation type="journal article" date="2006" name="Nat. Biotechnol.">
        <title>Genome sequence of the ubiquitous hydrocarbon-degrading marine bacterium Alcanivorax borkumensis.</title>
        <authorList>
            <person name="Schneiker S."/>
            <person name="Martins dos Santos V.A.P."/>
            <person name="Bartels D."/>
            <person name="Bekel T."/>
            <person name="Brecht M."/>
            <person name="Buhrmester J."/>
            <person name="Chernikova T.N."/>
            <person name="Denaro R."/>
            <person name="Ferrer M."/>
            <person name="Gertler C."/>
            <person name="Goesmann A."/>
            <person name="Golyshina O.V."/>
            <person name="Kaminski F."/>
            <person name="Khachane A.N."/>
            <person name="Lang S."/>
            <person name="Linke B."/>
            <person name="McHardy A.C."/>
            <person name="Meyer F."/>
            <person name="Nechitaylo T."/>
            <person name="Puehler A."/>
            <person name="Regenhardt D."/>
            <person name="Rupp O."/>
            <person name="Sabirova J.S."/>
            <person name="Selbitschka W."/>
            <person name="Yakimov M.M."/>
            <person name="Timmis K.N."/>
            <person name="Vorhoelter F.-J."/>
            <person name="Weidner S."/>
            <person name="Kaiser O."/>
            <person name="Golyshin P.N."/>
        </authorList>
    </citation>
    <scope>NUCLEOTIDE SEQUENCE [LARGE SCALE GENOMIC DNA]</scope>
    <source>
        <strain evidence="9">ATCC 700651 / DSM 11573 / NCIMB 13689 / SK2</strain>
    </source>
</reference>
<dbReference type="InterPro" id="IPR025202">
    <property type="entry name" value="PLD-like_dom"/>
</dbReference>
<evidence type="ECO:0000256" key="6">
    <source>
        <dbReference type="ARBA" id="ARBA00023098"/>
    </source>
</evidence>
<name>Q0VRV4_ALCBS</name>
<keyword evidence="5" id="KW-0442">Lipid degradation</keyword>
<dbReference type="PANTHER" id="PTHR43856:SF1">
    <property type="entry name" value="MITOCHONDRIAL CARDIOLIPIN HYDROLASE"/>
    <property type="match status" value="1"/>
</dbReference>
<keyword evidence="9" id="KW-1185">Reference proteome</keyword>
<dbReference type="Pfam" id="PF13091">
    <property type="entry name" value="PLDc_2"/>
    <property type="match status" value="1"/>
</dbReference>
<dbReference type="PANTHER" id="PTHR43856">
    <property type="entry name" value="CARDIOLIPIN HYDROLASE"/>
    <property type="match status" value="1"/>
</dbReference>
<dbReference type="InterPro" id="IPR051406">
    <property type="entry name" value="PLD_domain"/>
</dbReference>
<dbReference type="CDD" id="cd09129">
    <property type="entry name" value="PLDc_unchar2_1"/>
    <property type="match status" value="1"/>
</dbReference>
<dbReference type="GO" id="GO:0006793">
    <property type="term" value="P:phosphorus metabolic process"/>
    <property type="evidence" value="ECO:0007669"/>
    <property type="project" value="UniProtKB-ARBA"/>
</dbReference>
<dbReference type="AlphaFoldDB" id="Q0VRV4"/>
<evidence type="ECO:0000313" key="8">
    <source>
        <dbReference type="EMBL" id="CAL16094.1"/>
    </source>
</evidence>
<evidence type="ECO:0000256" key="3">
    <source>
        <dbReference type="ARBA" id="ARBA00012027"/>
    </source>
</evidence>
<dbReference type="Gene3D" id="3.30.870.10">
    <property type="entry name" value="Endonuclease Chain A"/>
    <property type="match status" value="2"/>
</dbReference>
<dbReference type="RefSeq" id="WP_011587931.1">
    <property type="nucleotide sequence ID" value="NC_008260.1"/>
</dbReference>
<protein>
    <recommendedName>
        <fullName evidence="3">phospholipase D</fullName>
        <ecNumber evidence="3">3.1.4.4</ecNumber>
    </recommendedName>
</protein>
<dbReference type="GO" id="GO:0016891">
    <property type="term" value="F:RNA endonuclease activity producing 5'-phosphomonoesters, hydrolytic mechanism"/>
    <property type="evidence" value="ECO:0007669"/>
    <property type="project" value="TreeGrafter"/>
</dbReference>
<accession>Q0VRV4</accession>
<keyword evidence="4" id="KW-0378">Hydrolase</keyword>
<evidence type="ECO:0000256" key="5">
    <source>
        <dbReference type="ARBA" id="ARBA00022963"/>
    </source>
</evidence>
<evidence type="ECO:0000256" key="4">
    <source>
        <dbReference type="ARBA" id="ARBA00022801"/>
    </source>
</evidence>
<dbReference type="GO" id="GO:0016042">
    <property type="term" value="P:lipid catabolic process"/>
    <property type="evidence" value="ECO:0007669"/>
    <property type="project" value="UniProtKB-KW"/>
</dbReference>
<dbReference type="EMBL" id="AM286690">
    <property type="protein sequence ID" value="CAL16094.1"/>
    <property type="molecule type" value="Genomic_DNA"/>
</dbReference>
<dbReference type="EC" id="3.1.4.4" evidence="3"/>
<comment type="catalytic activity">
    <reaction evidence="1">
        <text>a 1,2-diacyl-sn-glycero-3-phosphocholine + H2O = a 1,2-diacyl-sn-glycero-3-phosphate + choline + H(+)</text>
        <dbReference type="Rhea" id="RHEA:14445"/>
        <dbReference type="ChEBI" id="CHEBI:15354"/>
        <dbReference type="ChEBI" id="CHEBI:15377"/>
        <dbReference type="ChEBI" id="CHEBI:15378"/>
        <dbReference type="ChEBI" id="CHEBI:57643"/>
        <dbReference type="ChEBI" id="CHEBI:58608"/>
        <dbReference type="EC" id="3.1.4.4"/>
    </reaction>
</comment>
<evidence type="ECO:0000256" key="1">
    <source>
        <dbReference type="ARBA" id="ARBA00000798"/>
    </source>
</evidence>
<dbReference type="CDD" id="cd09130">
    <property type="entry name" value="PLDc_unchar2_2"/>
    <property type="match status" value="1"/>
</dbReference>
<organism evidence="8 9">
    <name type="scientific">Alcanivorax borkumensis (strain ATCC 700651 / DSM 11573 / NCIMB 13689 / SK2)</name>
    <dbReference type="NCBI Taxonomy" id="393595"/>
    <lineage>
        <taxon>Bacteria</taxon>
        <taxon>Pseudomonadati</taxon>
        <taxon>Pseudomonadota</taxon>
        <taxon>Gammaproteobacteria</taxon>
        <taxon>Oceanospirillales</taxon>
        <taxon>Alcanivoracaceae</taxon>
        <taxon>Alcanivorax</taxon>
    </lineage>
</organism>
<feature type="domain" description="PLD phosphodiesterase" evidence="7">
    <location>
        <begin position="206"/>
        <end position="236"/>
    </location>
</feature>
<dbReference type="PROSITE" id="PS50035">
    <property type="entry name" value="PLD"/>
    <property type="match status" value="1"/>
</dbReference>
<dbReference type="SUPFAM" id="SSF56024">
    <property type="entry name" value="Phospholipase D/nuclease"/>
    <property type="match status" value="2"/>
</dbReference>
<evidence type="ECO:0000256" key="2">
    <source>
        <dbReference type="ARBA" id="ARBA00008664"/>
    </source>
</evidence>
<dbReference type="eggNOG" id="COG1502">
    <property type="taxonomic scope" value="Bacteria"/>
</dbReference>
<dbReference type="GO" id="GO:0004630">
    <property type="term" value="F:phospholipase D activity"/>
    <property type="evidence" value="ECO:0007669"/>
    <property type="project" value="UniProtKB-EC"/>
</dbReference>
<proteinExistence type="inferred from homology"/>
<dbReference type="HOGENOM" id="CLU_044580_0_0_6"/>
<sequence length="478" mass="53666">MTRLKLALLILLALIASTALWHRYKPMPAGLSLKGDLHAVHGLKLLVDDTWESDEGEGSQRLSRQHIFDEFFRLIGQAEKMIVVDMFLFNDFQGAGSESYRALSGELIDALLIQRDKHPDMPIVVITDPINTLYGGLHNKPLARLKNANITVITTPLPTLRDSNPSWSGLWRVCCQWLSNNANKGWLPNPMGPGKVTLRSYLTLLNFKANHRKTLLVDEGAHWTALVTSANAHDGSSAHSNIGLRFQGNAVNDLLASELAVAKLAHTALPTLPTLPTQPANPAADTHLQMLTEGAIRDALLTTLEHSQTEDQVDISVFYLSHRPLVNALLAAHHRGVQLRVLLDPNKDAFGREKNGIPNRQVAHELHKAGIPVRWCNTQGEQCHTKMLLRRNTNSAELILGSANYTRRNLDNLNLESNVRLTAAPDQAIMQQAADTFERRWENRFHEKHSTDYEVYADDSQWKYWLYRGMEFTGWSSF</sequence>
<dbReference type="Proteomes" id="UP000008871">
    <property type="component" value="Chromosome"/>
</dbReference>
<dbReference type="KEGG" id="abo:ABO_0646"/>
<gene>
    <name evidence="8" type="ordered locus">ABO_0646</name>
</gene>
<evidence type="ECO:0000313" key="9">
    <source>
        <dbReference type="Proteomes" id="UP000008871"/>
    </source>
</evidence>
<comment type="similarity">
    <text evidence="2">Belongs to the phospholipase D family.</text>
</comment>
<dbReference type="OrthoDB" id="92272at2"/>
<dbReference type="InterPro" id="IPR001736">
    <property type="entry name" value="PLipase_D/transphosphatidylase"/>
</dbReference>
<evidence type="ECO:0000259" key="7">
    <source>
        <dbReference type="PROSITE" id="PS50035"/>
    </source>
</evidence>